<evidence type="ECO:0000313" key="2">
    <source>
        <dbReference type="EMBL" id="ANO52598.1"/>
    </source>
</evidence>
<gene>
    <name evidence="2" type="ORF">BA177_16675</name>
</gene>
<proteinExistence type="predicted"/>
<accession>A0A193LJI8</accession>
<name>A0A193LJI8_9GAMM</name>
<dbReference type="EMBL" id="CP016268">
    <property type="protein sequence ID" value="ANO52598.1"/>
    <property type="molecule type" value="Genomic_DNA"/>
</dbReference>
<keyword evidence="3" id="KW-1185">Reference proteome</keyword>
<feature type="signal peptide" evidence="1">
    <location>
        <begin position="1"/>
        <end position="20"/>
    </location>
</feature>
<dbReference type="SUPFAM" id="SSF50242">
    <property type="entry name" value="TIMP-like"/>
    <property type="match status" value="1"/>
</dbReference>
<protein>
    <submittedName>
        <fullName evidence="2">Uncharacterized protein</fullName>
    </submittedName>
</protein>
<dbReference type="AlphaFoldDB" id="A0A193LJI8"/>
<reference evidence="2 3" key="1">
    <citation type="submission" date="2016-06" db="EMBL/GenBank/DDBJ databases">
        <title>Complete genome sequence of a deep-branching marine Gamma Proteobacterium Woeseia oceani type strain XK5.</title>
        <authorList>
            <person name="Mu D."/>
            <person name="Du Z."/>
        </authorList>
    </citation>
    <scope>NUCLEOTIDE SEQUENCE [LARGE SCALE GENOMIC DNA]</scope>
    <source>
        <strain evidence="2 3">XK5</strain>
    </source>
</reference>
<evidence type="ECO:0000256" key="1">
    <source>
        <dbReference type="SAM" id="SignalP"/>
    </source>
</evidence>
<keyword evidence="1" id="KW-0732">Signal</keyword>
<feature type="chain" id="PRO_5008260381" evidence="1">
    <location>
        <begin position="21"/>
        <end position="354"/>
    </location>
</feature>
<organism evidence="2 3">
    <name type="scientific">Woeseia oceani</name>
    <dbReference type="NCBI Taxonomy" id="1548547"/>
    <lineage>
        <taxon>Bacteria</taxon>
        <taxon>Pseudomonadati</taxon>
        <taxon>Pseudomonadota</taxon>
        <taxon>Gammaproteobacteria</taxon>
        <taxon>Woeseiales</taxon>
        <taxon>Woeseiaceae</taxon>
        <taxon>Woeseia</taxon>
    </lineage>
</organism>
<dbReference type="InterPro" id="IPR008993">
    <property type="entry name" value="TIMP-like_OB-fold"/>
</dbReference>
<dbReference type="KEGG" id="woc:BA177_16675"/>
<dbReference type="RefSeq" id="WP_068618078.1">
    <property type="nucleotide sequence ID" value="NZ_CP016268.1"/>
</dbReference>
<sequence>MRRVIPALAVLLLYATPADACRCAQRNLAEYFNDANTVAVGALVETEVRDGLRYLHFDLAGPSYKGTPLRAAGSRLTVTTNTDSASCGIHPEISAIYVLFAYPSDDKQGSQLHVDSCNGTRVHLPAHGEEPIGYQDVPARFVARQLNGLAGMNVLREVSANAPRPHSADNERLIGLLDLAPLAHGGHVDVYPAPDATLQPLARIADYAALESREYSYEQPGTVVYAAIPDWYRLKLADGCFVWVKAAETGTFFSYPELAINRLNYLTDAWAGFVWPEPGAGLPYRDPRVAVNDAAEYPVEVHEMVLVGGMPFLRVTVLKGDVCSGNEPGVRATGWIPAFGVDGEATTWFWSRGC</sequence>
<evidence type="ECO:0000313" key="3">
    <source>
        <dbReference type="Proteomes" id="UP000092695"/>
    </source>
</evidence>
<dbReference type="Proteomes" id="UP000092695">
    <property type="component" value="Chromosome"/>
</dbReference>
<dbReference type="STRING" id="1548547.BA177_16675"/>